<reference evidence="2" key="1">
    <citation type="journal article" date="2019" name="Int. J. Syst. Evol. Microbiol.">
        <title>The Global Catalogue of Microorganisms (GCM) 10K type strain sequencing project: providing services to taxonomists for standard genome sequencing and annotation.</title>
        <authorList>
            <consortium name="The Broad Institute Genomics Platform"/>
            <consortium name="The Broad Institute Genome Sequencing Center for Infectious Disease"/>
            <person name="Wu L."/>
            <person name="Ma J."/>
        </authorList>
    </citation>
    <scope>NUCLEOTIDE SEQUENCE [LARGE SCALE GENOMIC DNA]</scope>
    <source>
        <strain evidence="2">CGMCC 4.7204</strain>
    </source>
</reference>
<evidence type="ECO:0000313" key="2">
    <source>
        <dbReference type="Proteomes" id="UP001595767"/>
    </source>
</evidence>
<proteinExistence type="predicted"/>
<comment type="caution">
    <text evidence="1">The sequence shown here is derived from an EMBL/GenBank/DDBJ whole genome shotgun (WGS) entry which is preliminary data.</text>
</comment>
<gene>
    <name evidence="1" type="ORF">ACFOW8_28345</name>
</gene>
<name>A0ABV8LD79_9NOCA</name>
<protein>
    <submittedName>
        <fullName evidence="1">Uncharacterized protein</fullName>
    </submittedName>
</protein>
<sequence>MTVKHVWLVSEISRRYGDTDQPVMAVPTKMAAKQWVKSVAPHLVFSGDDGDGTFVARTPGLDWVARYSITKVPFRSGSA</sequence>
<dbReference type="Proteomes" id="UP001595767">
    <property type="component" value="Unassembled WGS sequence"/>
</dbReference>
<keyword evidence="2" id="KW-1185">Reference proteome</keyword>
<dbReference type="EMBL" id="JBHSBA010000016">
    <property type="protein sequence ID" value="MFC4128850.1"/>
    <property type="molecule type" value="Genomic_DNA"/>
</dbReference>
<accession>A0ABV8LD79</accession>
<dbReference type="RefSeq" id="WP_378554716.1">
    <property type="nucleotide sequence ID" value="NZ_JBHSBA010000016.1"/>
</dbReference>
<evidence type="ECO:0000313" key="1">
    <source>
        <dbReference type="EMBL" id="MFC4128850.1"/>
    </source>
</evidence>
<organism evidence="1 2">
    <name type="scientific">Nocardia rhizosphaerae</name>
    <dbReference type="NCBI Taxonomy" id="1691571"/>
    <lineage>
        <taxon>Bacteria</taxon>
        <taxon>Bacillati</taxon>
        <taxon>Actinomycetota</taxon>
        <taxon>Actinomycetes</taxon>
        <taxon>Mycobacteriales</taxon>
        <taxon>Nocardiaceae</taxon>
        <taxon>Nocardia</taxon>
    </lineage>
</organism>